<dbReference type="SUPFAM" id="SSF56112">
    <property type="entry name" value="Protein kinase-like (PK-like)"/>
    <property type="match status" value="1"/>
</dbReference>
<sequence length="284" mass="32175">MNHEWIEKLPVDGIRDIIPAAGGDVNDAYRVETDDEPKFLLVQPGRNEAFYAAEIAGLEAFEEAGITAPQVLGSGEIDGDAWLLLTYLEEGSGSQKDLGKMVAKMHKAHQTEGMFGFDQPHEGGDISFENTWTDSWSELFIERRMDVLRETIVDKGLWTAMDAESYMKVRKIMTAALEEHSSEPSLLHGDLWAGNYMFLSDGRPALFDPSPLYGDREFDLGATTVFGGFSRDFYDAYEAEYPLEEGAWERIRFYRLYLLMVHLLKFGDIYKASVHETMQDILND</sequence>
<reference evidence="2" key="2">
    <citation type="submission" date="2021-04" db="EMBL/GenBank/DDBJ databases">
        <authorList>
            <person name="Gilroy R."/>
        </authorList>
    </citation>
    <scope>NUCLEOTIDE SEQUENCE</scope>
    <source>
        <strain evidence="2">ChiHjej13B12-752</strain>
    </source>
</reference>
<dbReference type="AlphaFoldDB" id="A0A9D1QEF3"/>
<dbReference type="Proteomes" id="UP000823989">
    <property type="component" value="Unassembled WGS sequence"/>
</dbReference>
<dbReference type="EMBL" id="DXHR01000001">
    <property type="protein sequence ID" value="HIW11543.1"/>
    <property type="molecule type" value="Genomic_DNA"/>
</dbReference>
<name>A0A9D1QEF3_9STAP</name>
<dbReference type="PIRSF" id="PIRSF006221">
    <property type="entry name" value="Ketosamine-3-kinase"/>
    <property type="match status" value="1"/>
</dbReference>
<keyword evidence="1" id="KW-0808">Transferase</keyword>
<keyword evidence="1 2" id="KW-0418">Kinase</keyword>
<organism evidence="2 3">
    <name type="scientific">Candidatus Salinicoccus stercoripullorum</name>
    <dbReference type="NCBI Taxonomy" id="2838756"/>
    <lineage>
        <taxon>Bacteria</taxon>
        <taxon>Bacillati</taxon>
        <taxon>Bacillota</taxon>
        <taxon>Bacilli</taxon>
        <taxon>Bacillales</taxon>
        <taxon>Staphylococcaceae</taxon>
        <taxon>Salinicoccus</taxon>
    </lineage>
</organism>
<evidence type="ECO:0000313" key="3">
    <source>
        <dbReference type="Proteomes" id="UP000823989"/>
    </source>
</evidence>
<evidence type="ECO:0000313" key="2">
    <source>
        <dbReference type="EMBL" id="HIW11543.1"/>
    </source>
</evidence>
<accession>A0A9D1QEF3</accession>
<dbReference type="PANTHER" id="PTHR12149:SF8">
    <property type="entry name" value="PROTEIN-RIBULOSAMINE 3-KINASE"/>
    <property type="match status" value="1"/>
</dbReference>
<dbReference type="Gene3D" id="3.30.200.20">
    <property type="entry name" value="Phosphorylase Kinase, domain 1"/>
    <property type="match status" value="1"/>
</dbReference>
<dbReference type="Gene3D" id="3.90.1200.10">
    <property type="match status" value="1"/>
</dbReference>
<protein>
    <submittedName>
        <fullName evidence="2">Fructosamine kinase family protein</fullName>
    </submittedName>
</protein>
<proteinExistence type="inferred from homology"/>
<comment type="caution">
    <text evidence="2">The sequence shown here is derived from an EMBL/GenBank/DDBJ whole genome shotgun (WGS) entry which is preliminary data.</text>
</comment>
<gene>
    <name evidence="2" type="ORF">H9891_00040</name>
</gene>
<comment type="similarity">
    <text evidence="1">Belongs to the fructosamine kinase family.</text>
</comment>
<dbReference type="GO" id="GO:0016301">
    <property type="term" value="F:kinase activity"/>
    <property type="evidence" value="ECO:0007669"/>
    <property type="project" value="UniProtKB-UniRule"/>
</dbReference>
<dbReference type="PANTHER" id="PTHR12149">
    <property type="entry name" value="FRUCTOSAMINE 3 KINASE-RELATED PROTEIN"/>
    <property type="match status" value="1"/>
</dbReference>
<dbReference type="InterPro" id="IPR016477">
    <property type="entry name" value="Fructo-/Ketosamine-3-kinase"/>
</dbReference>
<evidence type="ECO:0000256" key="1">
    <source>
        <dbReference type="PIRNR" id="PIRNR006221"/>
    </source>
</evidence>
<dbReference type="InterPro" id="IPR011009">
    <property type="entry name" value="Kinase-like_dom_sf"/>
</dbReference>
<dbReference type="Pfam" id="PF03881">
    <property type="entry name" value="Fructosamin_kin"/>
    <property type="match status" value="1"/>
</dbReference>
<reference evidence="2" key="1">
    <citation type="journal article" date="2021" name="PeerJ">
        <title>Extensive microbial diversity within the chicken gut microbiome revealed by metagenomics and culture.</title>
        <authorList>
            <person name="Gilroy R."/>
            <person name="Ravi A."/>
            <person name="Getino M."/>
            <person name="Pursley I."/>
            <person name="Horton D.L."/>
            <person name="Alikhan N.F."/>
            <person name="Baker D."/>
            <person name="Gharbi K."/>
            <person name="Hall N."/>
            <person name="Watson M."/>
            <person name="Adriaenssens E.M."/>
            <person name="Foster-Nyarko E."/>
            <person name="Jarju S."/>
            <person name="Secka A."/>
            <person name="Antonio M."/>
            <person name="Oren A."/>
            <person name="Chaudhuri R.R."/>
            <person name="La Ragione R."/>
            <person name="Hildebrand F."/>
            <person name="Pallen M.J."/>
        </authorList>
    </citation>
    <scope>NUCLEOTIDE SEQUENCE</scope>
    <source>
        <strain evidence="2">ChiHjej13B12-752</strain>
    </source>
</reference>